<dbReference type="InterPro" id="IPR008988">
    <property type="entry name" value="Transcriptional_repressor_C"/>
</dbReference>
<dbReference type="Gene3D" id="2.30.30.90">
    <property type="match status" value="1"/>
</dbReference>
<protein>
    <submittedName>
        <fullName evidence="3">Ferrous iron transport protein A</fullName>
    </submittedName>
</protein>
<reference evidence="3 6" key="1">
    <citation type="submission" date="2018-08" db="EMBL/GenBank/DDBJ databases">
        <title>A genome reference for cultivated species of the human gut microbiota.</title>
        <authorList>
            <person name="Zou Y."/>
            <person name="Xue W."/>
            <person name="Luo G."/>
        </authorList>
    </citation>
    <scope>NUCLEOTIDE SEQUENCE [LARGE SCALE GENOMIC DNA]</scope>
    <source>
        <strain evidence="4 6">AF26-4BH</strain>
        <strain evidence="3">TF05-5AC</strain>
    </source>
</reference>
<dbReference type="GO" id="GO:0046914">
    <property type="term" value="F:transition metal ion binding"/>
    <property type="evidence" value="ECO:0007669"/>
    <property type="project" value="InterPro"/>
</dbReference>
<evidence type="ECO:0000313" key="4">
    <source>
        <dbReference type="EMBL" id="RGE71042.1"/>
    </source>
</evidence>
<dbReference type="SMART" id="SM00899">
    <property type="entry name" value="FeoA"/>
    <property type="match status" value="1"/>
</dbReference>
<dbReference type="InterPro" id="IPR038157">
    <property type="entry name" value="FeoA_core_dom"/>
</dbReference>
<comment type="caution">
    <text evidence="3">The sequence shown here is derived from an EMBL/GenBank/DDBJ whole genome shotgun (WGS) entry which is preliminary data.</text>
</comment>
<keyword evidence="5" id="KW-1185">Reference proteome</keyword>
<evidence type="ECO:0000259" key="2">
    <source>
        <dbReference type="SMART" id="SM00899"/>
    </source>
</evidence>
<sequence>MTDLFSLTRLEPGYSARISGLNACGEMRRRLQDIGFIPGTAVTCLQRSPLGDPTAYRIRGTVIALRREDAKNILLAKEASHEK</sequence>
<evidence type="ECO:0000313" key="5">
    <source>
        <dbReference type="Proteomes" id="UP000260812"/>
    </source>
</evidence>
<name>A0A3E3I1B8_9FIRM</name>
<dbReference type="Proteomes" id="UP000261166">
    <property type="component" value="Unassembled WGS sequence"/>
</dbReference>
<keyword evidence="1" id="KW-0408">Iron</keyword>
<dbReference type="OrthoDB" id="9811076at2"/>
<dbReference type="EMBL" id="QVLU01000012">
    <property type="protein sequence ID" value="RGE71042.1"/>
    <property type="molecule type" value="Genomic_DNA"/>
</dbReference>
<evidence type="ECO:0000313" key="6">
    <source>
        <dbReference type="Proteomes" id="UP000261166"/>
    </source>
</evidence>
<dbReference type="AlphaFoldDB" id="A0A3E3I1B8"/>
<dbReference type="SUPFAM" id="SSF50037">
    <property type="entry name" value="C-terminal domain of transcriptional repressors"/>
    <property type="match status" value="1"/>
</dbReference>
<feature type="domain" description="Ferrous iron transporter FeoA-like" evidence="2">
    <location>
        <begin position="5"/>
        <end position="77"/>
    </location>
</feature>
<organism evidence="3 5">
    <name type="scientific">Eisenbergiella massiliensis</name>
    <dbReference type="NCBI Taxonomy" id="1720294"/>
    <lineage>
        <taxon>Bacteria</taxon>
        <taxon>Bacillati</taxon>
        <taxon>Bacillota</taxon>
        <taxon>Clostridia</taxon>
        <taxon>Lachnospirales</taxon>
        <taxon>Lachnospiraceae</taxon>
        <taxon>Eisenbergiella</taxon>
    </lineage>
</organism>
<evidence type="ECO:0000256" key="1">
    <source>
        <dbReference type="ARBA" id="ARBA00023004"/>
    </source>
</evidence>
<dbReference type="InterPro" id="IPR052713">
    <property type="entry name" value="FeoA"/>
</dbReference>
<dbReference type="GeneID" id="97988605"/>
<accession>A0A3E3I1B8</accession>
<gene>
    <name evidence="4" type="ORF">DWY69_14440</name>
    <name evidence="3" type="ORF">DXC51_17440</name>
</gene>
<dbReference type="EMBL" id="QVLV01000012">
    <property type="protein sequence ID" value="RGE58275.1"/>
    <property type="molecule type" value="Genomic_DNA"/>
</dbReference>
<dbReference type="PANTHER" id="PTHR42954">
    <property type="entry name" value="FE(2+) TRANSPORT PROTEIN A"/>
    <property type="match status" value="1"/>
</dbReference>
<dbReference type="Proteomes" id="UP000260812">
    <property type="component" value="Unassembled WGS sequence"/>
</dbReference>
<evidence type="ECO:0000313" key="3">
    <source>
        <dbReference type="EMBL" id="RGE58275.1"/>
    </source>
</evidence>
<dbReference type="InterPro" id="IPR007167">
    <property type="entry name" value="Fe-transptr_FeoA-like"/>
</dbReference>
<dbReference type="RefSeq" id="WP_021636440.1">
    <property type="nucleotide sequence ID" value="NZ_CALBAU010000423.1"/>
</dbReference>
<dbReference type="Pfam" id="PF04023">
    <property type="entry name" value="FeoA"/>
    <property type="match status" value="1"/>
</dbReference>
<dbReference type="PANTHER" id="PTHR42954:SF2">
    <property type="entry name" value="FE(2+) TRANSPORT PROTEIN A"/>
    <property type="match status" value="1"/>
</dbReference>
<proteinExistence type="predicted"/>